<comment type="subcellular location">
    <subcellularLocation>
        <location evidence="1">Periplasm</location>
    </subcellularLocation>
</comment>
<dbReference type="GO" id="GO:0015846">
    <property type="term" value="P:polyamine transport"/>
    <property type="evidence" value="ECO:0007669"/>
    <property type="project" value="InterPro"/>
</dbReference>
<evidence type="ECO:0000256" key="1">
    <source>
        <dbReference type="ARBA" id="ARBA00004418"/>
    </source>
</evidence>
<dbReference type="PROSITE" id="PS51318">
    <property type="entry name" value="TAT"/>
    <property type="match status" value="1"/>
</dbReference>
<keyword evidence="6" id="KW-1185">Reference proteome</keyword>
<dbReference type="AlphaFoldDB" id="A0A7Y0ATD8"/>
<evidence type="ECO:0000256" key="3">
    <source>
        <dbReference type="ARBA" id="ARBA00022729"/>
    </source>
</evidence>
<comment type="caution">
    <text evidence="5">The sequence shown here is derived from an EMBL/GenBank/DDBJ whole genome shotgun (WGS) entry which is preliminary data.</text>
</comment>
<dbReference type="PRINTS" id="PR00909">
    <property type="entry name" value="SPERMDNBNDNG"/>
</dbReference>
<dbReference type="Pfam" id="PF13416">
    <property type="entry name" value="SBP_bac_8"/>
    <property type="match status" value="1"/>
</dbReference>
<dbReference type="Proteomes" id="UP000541470">
    <property type="component" value="Unassembled WGS sequence"/>
</dbReference>
<dbReference type="EMBL" id="JABBGK010000001">
    <property type="protein sequence ID" value="NML73103.1"/>
    <property type="molecule type" value="Genomic_DNA"/>
</dbReference>
<reference evidence="5 6" key="1">
    <citation type="submission" date="2020-04" db="EMBL/GenBank/DDBJ databases">
        <title>Rhizobium sp. S-51 isolated from soil.</title>
        <authorList>
            <person name="Dahal R.H."/>
        </authorList>
    </citation>
    <scope>NUCLEOTIDE SEQUENCE [LARGE SCALE GENOMIC DNA]</scope>
    <source>
        <strain evidence="5 6">S-51</strain>
    </source>
</reference>
<dbReference type="CDD" id="cd13590">
    <property type="entry name" value="PBP2_PotD_PotF_like"/>
    <property type="match status" value="1"/>
</dbReference>
<sequence length="386" mass="42467">MGTRDRDDLLMTPRRFMDEFMRLKRGSVTRRHFLGVTGLGLASAVMGGTGGPWNRPVFASELGGQVSVNSWPNYHDPATFEEFTRLTGVEVLLTVTGSNEEVLTRLQTGSAAWDLIVPTNYAISTYAARGLIEPIDLSRLPNYDRKTQNPRFISAAEIDGKTFAVPKNWGTTGMATHTDELDVMPTSWREFFDLAMTDASGRTIVHDYQLTTIGNALVSLGHSFNSVDPAELARAEVLLLEVKPHLFAIDSDYQPAMRAGDAWLTMSWTVDGLQLNRDIPDIEFTLGSDGGEIWTDYYAIPASAPNKPAAYALLDFLMRPEIALREHLATGAATTDGRVMTQLPHEIIANRIIYPDEVALSPLEFGAAVTLTDPGRAELMARFKAA</sequence>
<proteinExistence type="predicted"/>
<evidence type="ECO:0000256" key="4">
    <source>
        <dbReference type="ARBA" id="ARBA00022764"/>
    </source>
</evidence>
<dbReference type="GO" id="GO:0042597">
    <property type="term" value="C:periplasmic space"/>
    <property type="evidence" value="ECO:0007669"/>
    <property type="project" value="UniProtKB-SubCell"/>
</dbReference>
<dbReference type="PANTHER" id="PTHR30222:SF17">
    <property type="entry name" value="SPERMIDINE_PUTRESCINE-BINDING PERIPLASMIC PROTEIN"/>
    <property type="match status" value="1"/>
</dbReference>
<dbReference type="InterPro" id="IPR001188">
    <property type="entry name" value="Sperm_putr-bd"/>
</dbReference>
<evidence type="ECO:0000313" key="5">
    <source>
        <dbReference type="EMBL" id="NML73103.1"/>
    </source>
</evidence>
<gene>
    <name evidence="5" type="ORF">HHL25_03080</name>
</gene>
<accession>A0A7Y0ATD8</accession>
<keyword evidence="2" id="KW-0813">Transport</keyword>
<dbReference type="InterPro" id="IPR006059">
    <property type="entry name" value="SBP"/>
</dbReference>
<dbReference type="Gene3D" id="3.40.190.10">
    <property type="entry name" value="Periplasmic binding protein-like II"/>
    <property type="match status" value="2"/>
</dbReference>
<dbReference type="SUPFAM" id="SSF53850">
    <property type="entry name" value="Periplasmic binding protein-like II"/>
    <property type="match status" value="1"/>
</dbReference>
<keyword evidence="4" id="KW-0574">Periplasm</keyword>
<name>A0A7Y0ATD8_9HYPH</name>
<evidence type="ECO:0000256" key="2">
    <source>
        <dbReference type="ARBA" id="ARBA00022448"/>
    </source>
</evidence>
<organism evidence="5 6">
    <name type="scientific">Rhizobium terricola</name>
    <dbReference type="NCBI Taxonomy" id="2728849"/>
    <lineage>
        <taxon>Bacteria</taxon>
        <taxon>Pseudomonadati</taxon>
        <taxon>Pseudomonadota</taxon>
        <taxon>Alphaproteobacteria</taxon>
        <taxon>Hyphomicrobiales</taxon>
        <taxon>Rhizobiaceae</taxon>
        <taxon>Rhizobium/Agrobacterium group</taxon>
        <taxon>Rhizobium</taxon>
    </lineage>
</organism>
<dbReference type="GO" id="GO:0019808">
    <property type="term" value="F:polyamine binding"/>
    <property type="evidence" value="ECO:0007669"/>
    <property type="project" value="InterPro"/>
</dbReference>
<protein>
    <submittedName>
        <fullName evidence="5">Spermidine/putrescine ABC transporter substrate-binding protein</fullName>
    </submittedName>
</protein>
<keyword evidence="3" id="KW-0732">Signal</keyword>
<evidence type="ECO:0000313" key="6">
    <source>
        <dbReference type="Proteomes" id="UP000541470"/>
    </source>
</evidence>
<dbReference type="InterPro" id="IPR006311">
    <property type="entry name" value="TAT_signal"/>
</dbReference>
<dbReference type="RefSeq" id="WP_169587152.1">
    <property type="nucleotide sequence ID" value="NZ_JABBGK010000001.1"/>
</dbReference>
<dbReference type="PANTHER" id="PTHR30222">
    <property type="entry name" value="SPERMIDINE/PUTRESCINE-BINDING PERIPLASMIC PROTEIN"/>
    <property type="match status" value="1"/>
</dbReference>